<dbReference type="GO" id="GO:0042910">
    <property type="term" value="F:xenobiotic transmembrane transporter activity"/>
    <property type="evidence" value="ECO:0007669"/>
    <property type="project" value="InterPro"/>
</dbReference>
<feature type="transmembrane region" description="Helical" evidence="15">
    <location>
        <begin position="138"/>
        <end position="160"/>
    </location>
</feature>
<evidence type="ECO:0000313" key="17">
    <source>
        <dbReference type="Proteomes" id="UP000032250"/>
    </source>
</evidence>
<dbReference type="EMBL" id="JXSU01000007">
    <property type="protein sequence ID" value="KIS24577.1"/>
    <property type="molecule type" value="Genomic_DNA"/>
</dbReference>
<dbReference type="Proteomes" id="UP000032250">
    <property type="component" value="Unassembled WGS sequence"/>
</dbReference>
<keyword evidence="13" id="KW-0046">Antibiotic resistance</keyword>
<feature type="transmembrane region" description="Helical" evidence="15">
    <location>
        <begin position="361"/>
        <end position="382"/>
    </location>
</feature>
<keyword evidence="6" id="KW-0813">Transport</keyword>
<dbReference type="CDD" id="cd13143">
    <property type="entry name" value="MATE_MepA_like"/>
    <property type="match status" value="1"/>
</dbReference>
<feature type="transmembrane region" description="Helical" evidence="15">
    <location>
        <begin position="394"/>
        <end position="414"/>
    </location>
</feature>
<gene>
    <name evidence="16" type="ORF">N495_13685</name>
</gene>
<feature type="transmembrane region" description="Helical" evidence="15">
    <location>
        <begin position="167"/>
        <end position="186"/>
    </location>
</feature>
<keyword evidence="9 15" id="KW-0812">Transmembrane</keyword>
<comment type="caution">
    <text evidence="16">The sequence shown here is derived from an EMBL/GenBank/DDBJ whole genome shotgun (WGS) entry which is preliminary data.</text>
</comment>
<dbReference type="GO" id="GO:0046677">
    <property type="term" value="P:response to antibiotic"/>
    <property type="evidence" value="ECO:0007669"/>
    <property type="project" value="UniProtKB-KW"/>
</dbReference>
<evidence type="ECO:0000256" key="7">
    <source>
        <dbReference type="ARBA" id="ARBA00022449"/>
    </source>
</evidence>
<evidence type="ECO:0000256" key="2">
    <source>
        <dbReference type="ARBA" id="ARBA00004651"/>
    </source>
</evidence>
<evidence type="ECO:0000256" key="13">
    <source>
        <dbReference type="ARBA" id="ARBA00023251"/>
    </source>
</evidence>
<evidence type="ECO:0000256" key="11">
    <source>
        <dbReference type="ARBA" id="ARBA00023065"/>
    </source>
</evidence>
<evidence type="ECO:0000256" key="9">
    <source>
        <dbReference type="ARBA" id="ARBA00022692"/>
    </source>
</evidence>
<dbReference type="InterPro" id="IPR002528">
    <property type="entry name" value="MATE_fam"/>
</dbReference>
<dbReference type="OrthoDB" id="9811110at2"/>
<feature type="transmembrane region" description="Helical" evidence="15">
    <location>
        <begin position="420"/>
        <end position="442"/>
    </location>
</feature>
<evidence type="ECO:0000256" key="6">
    <source>
        <dbReference type="ARBA" id="ARBA00022448"/>
    </source>
</evidence>
<evidence type="ECO:0000256" key="3">
    <source>
        <dbReference type="ARBA" id="ARBA00008417"/>
    </source>
</evidence>
<dbReference type="NCBIfam" id="TIGR00797">
    <property type="entry name" value="matE"/>
    <property type="match status" value="1"/>
</dbReference>
<feature type="transmembrane region" description="Helical" evidence="15">
    <location>
        <begin position="94"/>
        <end position="116"/>
    </location>
</feature>
<dbReference type="GO" id="GO:0015297">
    <property type="term" value="F:antiporter activity"/>
    <property type="evidence" value="ECO:0007669"/>
    <property type="project" value="UniProtKB-KW"/>
</dbReference>
<dbReference type="PANTHER" id="PTHR43298">
    <property type="entry name" value="MULTIDRUG RESISTANCE PROTEIN NORM-RELATED"/>
    <property type="match status" value="1"/>
</dbReference>
<dbReference type="Pfam" id="PF01554">
    <property type="entry name" value="MatE"/>
    <property type="match status" value="2"/>
</dbReference>
<dbReference type="PIRSF" id="PIRSF006603">
    <property type="entry name" value="DinF"/>
    <property type="match status" value="1"/>
</dbReference>
<protein>
    <recommendedName>
        <fullName evidence="5">Multidrug export protein MepA</fullName>
    </recommendedName>
    <alternativeName>
        <fullName evidence="14">Multidrug-efflux transporter</fullName>
    </alternativeName>
    <alternativeName>
        <fullName evidence="4">Probable multidrug resistance protein NorM</fullName>
    </alternativeName>
</protein>
<evidence type="ECO:0000256" key="14">
    <source>
        <dbReference type="ARBA" id="ARBA00031636"/>
    </source>
</evidence>
<feature type="transmembrane region" description="Helical" evidence="15">
    <location>
        <begin position="16"/>
        <end position="34"/>
    </location>
</feature>
<dbReference type="HOGENOM" id="CLU_012893_0_0_9"/>
<feature type="transmembrane region" description="Helical" evidence="15">
    <location>
        <begin position="237"/>
        <end position="262"/>
    </location>
</feature>
<dbReference type="InterPro" id="IPR048279">
    <property type="entry name" value="MdtK-like"/>
</dbReference>
<dbReference type="PATRIC" id="fig|1379739.3.peg.3126"/>
<comment type="function">
    <text evidence="1">Multidrug efflux pump.</text>
</comment>
<evidence type="ECO:0000256" key="12">
    <source>
        <dbReference type="ARBA" id="ARBA00023136"/>
    </source>
</evidence>
<keyword evidence="10 15" id="KW-1133">Transmembrane helix</keyword>
<dbReference type="PANTHER" id="PTHR43298:SF2">
    <property type="entry name" value="FMN_FAD EXPORTER YEEO-RELATED"/>
    <property type="match status" value="1"/>
</dbReference>
<dbReference type="RefSeq" id="WP_003484291.1">
    <property type="nucleotide sequence ID" value="NZ_JXSU01000007.1"/>
</dbReference>
<keyword evidence="11" id="KW-0406">Ion transport</keyword>
<dbReference type="InterPro" id="IPR045070">
    <property type="entry name" value="MATE_MepA-like"/>
</dbReference>
<organism evidence="16 17">
    <name type="scientific">Clostridium botulinum B2 450</name>
    <dbReference type="NCBI Taxonomy" id="1379739"/>
    <lineage>
        <taxon>Bacteria</taxon>
        <taxon>Bacillati</taxon>
        <taxon>Bacillota</taxon>
        <taxon>Clostridia</taxon>
        <taxon>Eubacteriales</taxon>
        <taxon>Clostridiaceae</taxon>
        <taxon>Clostridium</taxon>
    </lineage>
</organism>
<dbReference type="GO" id="GO:0006811">
    <property type="term" value="P:monoatomic ion transport"/>
    <property type="evidence" value="ECO:0007669"/>
    <property type="project" value="UniProtKB-KW"/>
</dbReference>
<dbReference type="AlphaFoldDB" id="A0A0D1BXJ0"/>
<feature type="transmembrane region" description="Helical" evidence="15">
    <location>
        <begin position="274"/>
        <end position="297"/>
    </location>
</feature>
<feature type="transmembrane region" description="Helical" evidence="15">
    <location>
        <begin position="318"/>
        <end position="341"/>
    </location>
</feature>
<dbReference type="InterPro" id="IPR050222">
    <property type="entry name" value="MATE_MdtK"/>
</dbReference>
<keyword evidence="7" id="KW-0050">Antiport</keyword>
<sequence length="473" mass="51751">MGIDYKLFSKEKVEKALLKFAVPAMISLLVMELYNMVDTFFVGLAIGPKAIGALTIAFPVQRLMSSLGMMIAVGASTAVARSLGKKDYDNLKSVILNAINITIVIMVTLTFIISIFKKDMITGLLGASQSIYPYAEKYISIVVLGGLFQALTLVICYIMTSLGYTNITLKATSVGAILNVIIDYFLVMHLNFGVAGAAIATVVSQTVALVYAIYKFDKVKKKTGLNLKLNFQLKLDILKPILAVGFSTFIIEISDAVVAVILNNILSIYGGDKALIIVGVTTKISMFLFITVIGISSAMQPIAAFNYGAKDLVRVKEVVVKTIVAVTGATLILWAVMLIFANPIIGLFLKDRSLLGETVKAFRIIISLFPTIGIYYVSIYYYQSMGKARTSLILSVYRQMIIFIPLLFILVGKFNIMGAWIAYPISDLISAITGVIYVRVALKEKDKAIEAQEYEKERKEKAFKGRSVEVGGL</sequence>
<evidence type="ECO:0000313" key="16">
    <source>
        <dbReference type="EMBL" id="KIS24577.1"/>
    </source>
</evidence>
<evidence type="ECO:0000256" key="5">
    <source>
        <dbReference type="ARBA" id="ARBA00022106"/>
    </source>
</evidence>
<evidence type="ECO:0000256" key="4">
    <source>
        <dbReference type="ARBA" id="ARBA00020268"/>
    </source>
</evidence>
<proteinExistence type="inferred from homology"/>
<evidence type="ECO:0000256" key="10">
    <source>
        <dbReference type="ARBA" id="ARBA00022989"/>
    </source>
</evidence>
<name>A0A0D1BXJ0_CLOBO</name>
<evidence type="ECO:0000256" key="15">
    <source>
        <dbReference type="SAM" id="Phobius"/>
    </source>
</evidence>
<reference evidence="16 17" key="1">
    <citation type="submission" date="2014-06" db="EMBL/GenBank/DDBJ databases">
        <title>Genome characterization of distinct group I Clostridium botulinum lineages.</title>
        <authorList>
            <person name="Giordani F."/>
            <person name="Anselmo A."/>
            <person name="Fillo S."/>
            <person name="Palozzi A.M."/>
            <person name="Fortunato A."/>
            <person name="Gentile B."/>
            <person name="Ciammaruconi A."/>
            <person name="Anniballi F."/>
            <person name="De Medici D."/>
            <person name="Lista F."/>
        </authorList>
    </citation>
    <scope>NUCLEOTIDE SEQUENCE [LARGE SCALE GENOMIC DNA]</scope>
    <source>
        <strain evidence="16 17">B2 450</strain>
    </source>
</reference>
<dbReference type="GO" id="GO:0005886">
    <property type="term" value="C:plasma membrane"/>
    <property type="evidence" value="ECO:0007669"/>
    <property type="project" value="UniProtKB-SubCell"/>
</dbReference>
<evidence type="ECO:0000256" key="1">
    <source>
        <dbReference type="ARBA" id="ARBA00003408"/>
    </source>
</evidence>
<comment type="subcellular location">
    <subcellularLocation>
        <location evidence="2">Cell membrane</location>
        <topology evidence="2">Multi-pass membrane protein</topology>
    </subcellularLocation>
</comment>
<keyword evidence="12 15" id="KW-0472">Membrane</keyword>
<accession>A0A0D1BXJ0</accession>
<feature type="transmembrane region" description="Helical" evidence="15">
    <location>
        <begin position="192"/>
        <end position="216"/>
    </location>
</feature>
<comment type="similarity">
    <text evidence="3">Belongs to the multi antimicrobial extrusion (MATE) (TC 2.A.66.1) family. MepA subfamily.</text>
</comment>
<evidence type="ECO:0000256" key="8">
    <source>
        <dbReference type="ARBA" id="ARBA00022475"/>
    </source>
</evidence>
<keyword evidence="8" id="KW-1003">Cell membrane</keyword>